<dbReference type="SUPFAM" id="SSF102114">
    <property type="entry name" value="Radical SAM enzymes"/>
    <property type="match status" value="1"/>
</dbReference>
<evidence type="ECO:0000256" key="3">
    <source>
        <dbReference type="ARBA" id="ARBA00022723"/>
    </source>
</evidence>
<dbReference type="CDD" id="cd01335">
    <property type="entry name" value="Radical_SAM"/>
    <property type="match status" value="1"/>
</dbReference>
<dbReference type="AlphaFoldDB" id="A0A0F3GHC7"/>
<reference evidence="7 8" key="1">
    <citation type="submission" date="2015-02" db="EMBL/GenBank/DDBJ databases">
        <title>Single-cell genomics of uncultivated deep-branching MTB reveals a conserved set of magnetosome genes.</title>
        <authorList>
            <person name="Kolinko S."/>
            <person name="Richter M."/>
            <person name="Glockner F.O."/>
            <person name="Brachmann A."/>
            <person name="Schuler D."/>
        </authorList>
    </citation>
    <scope>NUCLEOTIDE SEQUENCE [LARGE SCALE GENOMIC DNA]</scope>
    <source>
        <strain evidence="7">TM-1</strain>
    </source>
</reference>
<dbReference type="PANTHER" id="PTHR43409">
    <property type="entry name" value="ANAEROBIC MAGNESIUM-PROTOPORPHYRIN IX MONOMETHYL ESTER CYCLASE-RELATED"/>
    <property type="match status" value="1"/>
</dbReference>
<evidence type="ECO:0000256" key="4">
    <source>
        <dbReference type="ARBA" id="ARBA00023004"/>
    </source>
</evidence>
<evidence type="ECO:0000256" key="5">
    <source>
        <dbReference type="ARBA" id="ARBA00023014"/>
    </source>
</evidence>
<dbReference type="Proteomes" id="UP000033423">
    <property type="component" value="Unassembled WGS sequence"/>
</dbReference>
<dbReference type="InterPro" id="IPR007197">
    <property type="entry name" value="rSAM"/>
</dbReference>
<comment type="caution">
    <text evidence="7">The sequence shown here is derived from an EMBL/GenBank/DDBJ whole genome shotgun (WGS) entry which is preliminary data.</text>
</comment>
<keyword evidence="5" id="KW-0411">Iron-sulfur</keyword>
<dbReference type="InterPro" id="IPR013785">
    <property type="entry name" value="Aldolase_TIM"/>
</dbReference>
<evidence type="ECO:0000256" key="1">
    <source>
        <dbReference type="ARBA" id="ARBA00001966"/>
    </source>
</evidence>
<dbReference type="SFLD" id="SFLDS00029">
    <property type="entry name" value="Radical_SAM"/>
    <property type="match status" value="1"/>
</dbReference>
<dbReference type="GO" id="GO:0051536">
    <property type="term" value="F:iron-sulfur cluster binding"/>
    <property type="evidence" value="ECO:0007669"/>
    <property type="project" value="UniProtKB-KW"/>
</dbReference>
<dbReference type="GO" id="GO:0046872">
    <property type="term" value="F:metal ion binding"/>
    <property type="evidence" value="ECO:0007669"/>
    <property type="project" value="UniProtKB-KW"/>
</dbReference>
<feature type="domain" description="Radical SAM core" evidence="6">
    <location>
        <begin position="214"/>
        <end position="445"/>
    </location>
</feature>
<proteinExistence type="predicted"/>
<evidence type="ECO:0000313" key="8">
    <source>
        <dbReference type="Proteomes" id="UP000033423"/>
    </source>
</evidence>
<evidence type="ECO:0000256" key="2">
    <source>
        <dbReference type="ARBA" id="ARBA00022691"/>
    </source>
</evidence>
<dbReference type="InterPro" id="IPR051198">
    <property type="entry name" value="BchE-like"/>
</dbReference>
<accession>A0A0F3GHC7</accession>
<dbReference type="Pfam" id="PF02310">
    <property type="entry name" value="B12-binding"/>
    <property type="match status" value="1"/>
</dbReference>
<protein>
    <submittedName>
        <fullName evidence="7">Fe-S oxidoreductase</fullName>
    </submittedName>
</protein>
<comment type="cofactor">
    <cofactor evidence="1">
        <name>[4Fe-4S] cluster</name>
        <dbReference type="ChEBI" id="CHEBI:49883"/>
    </cofactor>
</comment>
<dbReference type="PROSITE" id="PS51918">
    <property type="entry name" value="RADICAL_SAM"/>
    <property type="match status" value="1"/>
</dbReference>
<dbReference type="Gene3D" id="3.40.50.280">
    <property type="entry name" value="Cobalamin-binding domain"/>
    <property type="match status" value="1"/>
</dbReference>
<organism evidence="7 8">
    <name type="scientific">Candidatus Magnetobacterium bavaricum</name>
    <dbReference type="NCBI Taxonomy" id="29290"/>
    <lineage>
        <taxon>Bacteria</taxon>
        <taxon>Pseudomonadati</taxon>
        <taxon>Nitrospirota</taxon>
        <taxon>Thermodesulfovibrionia</taxon>
        <taxon>Thermodesulfovibrionales</taxon>
        <taxon>Candidatus Magnetobacteriaceae</taxon>
        <taxon>Candidatus Magnetobacterium</taxon>
    </lineage>
</organism>
<dbReference type="GO" id="GO:0031419">
    <property type="term" value="F:cobalamin binding"/>
    <property type="evidence" value="ECO:0007669"/>
    <property type="project" value="InterPro"/>
</dbReference>
<evidence type="ECO:0000313" key="7">
    <source>
        <dbReference type="EMBL" id="KJU81335.1"/>
    </source>
</evidence>
<dbReference type="InterPro" id="IPR006158">
    <property type="entry name" value="Cobalamin-bd"/>
</dbReference>
<name>A0A0F3GHC7_9BACT</name>
<keyword evidence="8" id="KW-1185">Reference proteome</keyword>
<sequence length="524" mass="61214">MNKNILFVWTNRYGFGYKPISISILSALAKHAGFNTSLWETSGIMLDFDTGEKTQIDINLFKDVDLKSVGIEKKRTDVMQSFKEHFLKFNPKYLAVSVINDERFLSGRISELAKTLNQDIITIWGGKYPTIAPENVLKAYKVDYVCVGEGFDAFPELLNTIESNGDVSKISNIGGWYNKMLFTNSVRPLKKNLDDLPYLDWDIFDPRHMYKPFDGNIVRGGDYMSNFGCPYHCTYCINHFNHDLYNNKYYIRRFSVERAVEELAYLKEKYDLNFIKFHDEDFLMRPEENFAKWSKAYKEKINLRFTIETNAISFTKTKVDLLKQMNCASVSVAIETGNQNLRRNVLRRVDSESDIINAFTLLKEVGIRATSFNLIGFPFETRETYNETVDINRKADVQYPNISFFFPYEGTVLRDISIKEGKFVPDLLNDENETYKNDRPTLKFEHLTEEELIGMRRVFVLRVKLPEVYHPFVLRSEKNDEIGNLLFQQLKDIFNKTVFEKDGFYDDGGYQNIYLDQLLDIYTI</sequence>
<dbReference type="SFLD" id="SFLDG01082">
    <property type="entry name" value="B12-binding_domain_containing"/>
    <property type="match status" value="1"/>
</dbReference>
<dbReference type="Gene3D" id="3.20.20.70">
    <property type="entry name" value="Aldolase class I"/>
    <property type="match status" value="1"/>
</dbReference>
<dbReference type="InterPro" id="IPR006638">
    <property type="entry name" value="Elp3/MiaA/NifB-like_rSAM"/>
</dbReference>
<dbReference type="EMBL" id="LACI01002732">
    <property type="protein sequence ID" value="KJU81335.1"/>
    <property type="molecule type" value="Genomic_DNA"/>
</dbReference>
<keyword evidence="2" id="KW-0949">S-adenosyl-L-methionine</keyword>
<evidence type="ECO:0000259" key="6">
    <source>
        <dbReference type="PROSITE" id="PS51918"/>
    </source>
</evidence>
<dbReference type="Pfam" id="PF04055">
    <property type="entry name" value="Radical_SAM"/>
    <property type="match status" value="1"/>
</dbReference>
<dbReference type="SMART" id="SM00729">
    <property type="entry name" value="Elp3"/>
    <property type="match status" value="1"/>
</dbReference>
<keyword evidence="3" id="KW-0479">Metal-binding</keyword>
<gene>
    <name evidence="7" type="ORF">MBAV_006468</name>
</gene>
<keyword evidence="4" id="KW-0408">Iron</keyword>
<dbReference type="GO" id="GO:0003824">
    <property type="term" value="F:catalytic activity"/>
    <property type="evidence" value="ECO:0007669"/>
    <property type="project" value="InterPro"/>
</dbReference>
<dbReference type="InterPro" id="IPR058240">
    <property type="entry name" value="rSAM_sf"/>
</dbReference>